<keyword evidence="2" id="KW-1185">Reference proteome</keyword>
<reference evidence="1 2" key="1">
    <citation type="submission" date="2018-01" db="EMBL/GenBank/DDBJ databases">
        <authorList>
            <person name="Fu G.-Y."/>
        </authorList>
    </citation>
    <scope>NUCLEOTIDE SEQUENCE [LARGE SCALE GENOMIC DNA]</scope>
    <source>
        <strain evidence="1 2">SY39</strain>
    </source>
</reference>
<dbReference type="OrthoDB" id="8527613at2"/>
<name>A0A2I6S501_9RHOO</name>
<gene>
    <name evidence="1" type="ORF">C0099_04890</name>
</gene>
<accession>A0A2I6S501</accession>
<dbReference type="KEGG" id="atw:C0099_04890"/>
<protein>
    <submittedName>
        <fullName evidence="1">DUF4936 domain-containing protein</fullName>
    </submittedName>
</protein>
<evidence type="ECO:0000313" key="1">
    <source>
        <dbReference type="EMBL" id="AUN94333.1"/>
    </source>
</evidence>
<dbReference type="InterPro" id="IPR032556">
    <property type="entry name" value="DUF4936"/>
</dbReference>
<dbReference type="RefSeq" id="WP_102246403.1">
    <property type="nucleotide sequence ID" value="NZ_CP025682.1"/>
</dbReference>
<dbReference type="AlphaFoldDB" id="A0A2I6S501"/>
<dbReference type="EMBL" id="CP025682">
    <property type="protein sequence ID" value="AUN94333.1"/>
    <property type="molecule type" value="Genomic_DNA"/>
</dbReference>
<dbReference type="Proteomes" id="UP000242205">
    <property type="component" value="Chromosome"/>
</dbReference>
<dbReference type="Pfam" id="PF16290">
    <property type="entry name" value="DUF4936"/>
    <property type="match status" value="1"/>
</dbReference>
<sequence>MSHAADPIPLDYYIYYRVRDRASACERVHAMQDDIAARTGVRGRLMCRADDDDETLMEVYPAVVDPNAFEDALEAALEAHGIDALVADGAARHVERFRCA</sequence>
<proteinExistence type="predicted"/>
<evidence type="ECO:0000313" key="2">
    <source>
        <dbReference type="Proteomes" id="UP000242205"/>
    </source>
</evidence>
<organism evidence="1 2">
    <name type="scientific">Pseudazoarcus pumilus</name>
    <dbReference type="NCBI Taxonomy" id="2067960"/>
    <lineage>
        <taxon>Bacteria</taxon>
        <taxon>Pseudomonadati</taxon>
        <taxon>Pseudomonadota</taxon>
        <taxon>Betaproteobacteria</taxon>
        <taxon>Rhodocyclales</taxon>
        <taxon>Zoogloeaceae</taxon>
        <taxon>Pseudazoarcus</taxon>
    </lineage>
</organism>